<name>A0ABQ4C6D9_9ACTN</name>
<dbReference type="EMBL" id="BONC01000032">
    <property type="protein sequence ID" value="GIF58352.1"/>
    <property type="molecule type" value="Genomic_DNA"/>
</dbReference>
<organism evidence="1 2">
    <name type="scientific">Asanoa iriomotensis</name>
    <dbReference type="NCBI Taxonomy" id="234613"/>
    <lineage>
        <taxon>Bacteria</taxon>
        <taxon>Bacillati</taxon>
        <taxon>Actinomycetota</taxon>
        <taxon>Actinomycetes</taxon>
        <taxon>Micromonosporales</taxon>
        <taxon>Micromonosporaceae</taxon>
        <taxon>Asanoa</taxon>
    </lineage>
</organism>
<accession>A0ABQ4C6D9</accession>
<keyword evidence="2" id="KW-1185">Reference proteome</keyword>
<dbReference type="RefSeq" id="WP_203704811.1">
    <property type="nucleotide sequence ID" value="NZ_BAAALU010000029.1"/>
</dbReference>
<dbReference type="InterPro" id="IPR001387">
    <property type="entry name" value="Cro/C1-type_HTH"/>
</dbReference>
<dbReference type="Gene3D" id="1.10.260.40">
    <property type="entry name" value="lambda repressor-like DNA-binding domains"/>
    <property type="match status" value="1"/>
</dbReference>
<evidence type="ECO:0000313" key="2">
    <source>
        <dbReference type="Proteomes" id="UP000624325"/>
    </source>
</evidence>
<evidence type="ECO:0008006" key="3">
    <source>
        <dbReference type="Google" id="ProtNLM"/>
    </source>
</evidence>
<dbReference type="CDD" id="cd00093">
    <property type="entry name" value="HTH_XRE"/>
    <property type="match status" value="1"/>
</dbReference>
<comment type="caution">
    <text evidence="1">The sequence shown here is derived from an EMBL/GenBank/DDBJ whole genome shotgun (WGS) entry which is preliminary data.</text>
</comment>
<gene>
    <name evidence="1" type="ORF">Air01nite_44470</name>
</gene>
<dbReference type="Proteomes" id="UP000624325">
    <property type="component" value="Unassembled WGS sequence"/>
</dbReference>
<proteinExistence type="predicted"/>
<protein>
    <recommendedName>
        <fullName evidence="3">HTH cro/C1-type domain-containing protein</fullName>
    </recommendedName>
</protein>
<reference evidence="1 2" key="1">
    <citation type="submission" date="2021-01" db="EMBL/GenBank/DDBJ databases">
        <title>Whole genome shotgun sequence of Asanoa iriomotensis NBRC 100142.</title>
        <authorList>
            <person name="Komaki H."/>
            <person name="Tamura T."/>
        </authorList>
    </citation>
    <scope>NUCLEOTIDE SEQUENCE [LARGE SCALE GENOMIC DNA]</scope>
    <source>
        <strain evidence="1 2">NBRC 100142</strain>
    </source>
</reference>
<evidence type="ECO:0000313" key="1">
    <source>
        <dbReference type="EMBL" id="GIF58352.1"/>
    </source>
</evidence>
<dbReference type="InterPro" id="IPR010982">
    <property type="entry name" value="Lambda_DNA-bd_dom_sf"/>
</dbReference>
<sequence>METSPFGVRLRRLLSHRRPTVATSIEHMQAVLARDAGVSTATLAAVVEHGAVPSPSLVRKLAPALDIHTADLFVIAGMPMPDDLASAWPTSPWDVGSLVHQAIRMNADQRSRLEALITSLPVQPRTGSAPGDDYPDTPGALLLRLLRNRNIRPYCARILYAVGGGPYVSESTVAGLGSGRVVITPQYVTAFAHLLGYRPGDMVALTGVGPVVDDAKTHPASVEIATLAWQARGLSSDQLAEVMAAARTIRSA</sequence>
<dbReference type="SUPFAM" id="SSF47413">
    <property type="entry name" value="lambda repressor-like DNA-binding domains"/>
    <property type="match status" value="1"/>
</dbReference>